<dbReference type="SUPFAM" id="SSF110296">
    <property type="entry name" value="Oligoxyloglucan reducing end-specific cellobiohydrolase"/>
    <property type="match status" value="2"/>
</dbReference>
<name>A0A7X8XW01_9BACT</name>
<dbReference type="Pfam" id="PF18962">
    <property type="entry name" value="Por_Secre_tail"/>
    <property type="match status" value="1"/>
</dbReference>
<evidence type="ECO:0000259" key="4">
    <source>
        <dbReference type="Pfam" id="PF02368"/>
    </source>
</evidence>
<dbReference type="PANTHER" id="PTHR43739">
    <property type="entry name" value="XYLOGLUCANASE (EUROFUNG)"/>
    <property type="match status" value="1"/>
</dbReference>
<evidence type="ECO:0000259" key="5">
    <source>
        <dbReference type="Pfam" id="PF15902"/>
    </source>
</evidence>
<dbReference type="NCBIfam" id="TIGR04183">
    <property type="entry name" value="Por_Secre_tail"/>
    <property type="match status" value="1"/>
</dbReference>
<organism evidence="7 8">
    <name type="scientific">Flammeovirga agarivorans</name>
    <dbReference type="NCBI Taxonomy" id="2726742"/>
    <lineage>
        <taxon>Bacteria</taxon>
        <taxon>Pseudomonadati</taxon>
        <taxon>Bacteroidota</taxon>
        <taxon>Cytophagia</taxon>
        <taxon>Cytophagales</taxon>
        <taxon>Flammeovirgaceae</taxon>
        <taxon>Flammeovirga</taxon>
    </lineage>
</organism>
<evidence type="ECO:0000259" key="3">
    <source>
        <dbReference type="Pfam" id="PF02018"/>
    </source>
</evidence>
<dbReference type="RefSeq" id="WP_168882546.1">
    <property type="nucleotide sequence ID" value="NZ_JABAIL010000003.1"/>
</dbReference>
<evidence type="ECO:0000256" key="1">
    <source>
        <dbReference type="ARBA" id="ARBA00022737"/>
    </source>
</evidence>
<dbReference type="InterPro" id="IPR031778">
    <property type="entry name" value="Sortilin_N"/>
</dbReference>
<evidence type="ECO:0000256" key="2">
    <source>
        <dbReference type="ARBA" id="ARBA00022801"/>
    </source>
</evidence>
<dbReference type="SUPFAM" id="SSF49785">
    <property type="entry name" value="Galactose-binding domain-like"/>
    <property type="match status" value="1"/>
</dbReference>
<dbReference type="InterPro" id="IPR008979">
    <property type="entry name" value="Galactose-bd-like_sf"/>
</dbReference>
<dbReference type="InterPro" id="IPR003343">
    <property type="entry name" value="Big_2"/>
</dbReference>
<dbReference type="CDD" id="cd15482">
    <property type="entry name" value="Sialidase_non-viral"/>
    <property type="match status" value="2"/>
</dbReference>
<dbReference type="InterPro" id="IPR026444">
    <property type="entry name" value="Secre_tail"/>
</dbReference>
<dbReference type="PANTHER" id="PTHR43739:SF5">
    <property type="entry name" value="EXO-ALPHA-SIALIDASE"/>
    <property type="match status" value="1"/>
</dbReference>
<reference evidence="7 8" key="1">
    <citation type="submission" date="2020-04" db="EMBL/GenBank/DDBJ databases">
        <title>Flammeovirga sp. SR4, a novel species isolated from seawater.</title>
        <authorList>
            <person name="Wang X."/>
        </authorList>
    </citation>
    <scope>NUCLEOTIDE SEQUENCE [LARGE SCALE GENOMIC DNA]</scope>
    <source>
        <strain evidence="7 8">SR4</strain>
    </source>
</reference>
<protein>
    <submittedName>
        <fullName evidence="7">T9SS type A sorting domain-containing protein</fullName>
    </submittedName>
</protein>
<feature type="domain" description="Sortilin N-terminal" evidence="5">
    <location>
        <begin position="363"/>
        <end position="483"/>
    </location>
</feature>
<keyword evidence="2" id="KW-0378">Hydrolase</keyword>
<evidence type="ECO:0000259" key="6">
    <source>
        <dbReference type="Pfam" id="PF18962"/>
    </source>
</evidence>
<dbReference type="GO" id="GO:0016798">
    <property type="term" value="F:hydrolase activity, acting on glycosyl bonds"/>
    <property type="evidence" value="ECO:0007669"/>
    <property type="project" value="InterPro"/>
</dbReference>
<dbReference type="AlphaFoldDB" id="A0A7X8XW01"/>
<accession>A0A7X8XW01</accession>
<dbReference type="Pfam" id="PF15902">
    <property type="entry name" value="Sortilin-Vps10"/>
    <property type="match status" value="2"/>
</dbReference>
<gene>
    <name evidence="7" type="ORF">HGP29_11475</name>
</gene>
<comment type="caution">
    <text evidence="7">The sequence shown here is derived from an EMBL/GenBank/DDBJ whole genome shotgun (WGS) entry which is preliminary data.</text>
</comment>
<dbReference type="Gene3D" id="2.60.40.1080">
    <property type="match status" value="1"/>
</dbReference>
<feature type="domain" description="Secretion system C-terminal sorting" evidence="6">
    <location>
        <begin position="1125"/>
        <end position="1192"/>
    </location>
</feature>
<keyword evidence="1" id="KW-0677">Repeat</keyword>
<dbReference type="InterPro" id="IPR008964">
    <property type="entry name" value="Invasin/intimin_cell_adhesion"/>
</dbReference>
<evidence type="ECO:0000313" key="7">
    <source>
        <dbReference type="EMBL" id="NLR91833.1"/>
    </source>
</evidence>
<feature type="domain" description="BIG2" evidence="4">
    <location>
        <begin position="1037"/>
        <end position="1092"/>
    </location>
</feature>
<sequence>MKKNYLLLIVLSFATLFKTWGEEDKQSTLKISSEAETLFFSGFEGEISSEWESNIYNGLPIFEKYNSDQFEGNSSCRIQFNTTNQKCNFTSFKNIKWEEGKVYKISFYYKALTKTDNQNSNIKFFSSDDTKIGQVNLSPLESSEWVQVKFSFTPSVTDENGYVLFSFQSHSEGKGELLFDNFLIKKLGDDFFQELKTTNVTSNPNVKWSQFGPGMSGNNKVAFWHPTDENTLFIGPNMGNVYRTTDQGETYESMLNADAKGMDTGERGPRELYSIDFSRQNPDFGFATDRRNLGIYKTINKGKSWELINEEPFEGIYISCVSVDPNDEDTWYAGGGKMRDFGRVLFPKSDPHGTYIDPNSQGKIWKSTDKGQTWTLMNQGLHEKTEVETILVNPKNSLIVFASTNRGFYKSTDGGKNWVKKTNGFDHDVMRAMAYFHNTNTNKVILFVINDITWKADGQTVTDSGGGIFKSTDHGESWTKINGDLALDLTQFEDNSGIKKSYYTTVAHFFGISYNEAVEQYPELPTKITQRFNTIEVDPNDVDNIYLNNEYSNASKNNFKPGQLWRSKDGGEHWYITLRNGKNWESDSPDKSYWENRGNPMGSNITLNYLKHWMVRDDYERKGTNFARFSADGKVLHANMAKVSLMSYDKGDTWVDIDDIEVTPGSDNFVGAGNSNLPGHGFFQHPDLNQVYCLAGENSLWITNDEGNHIREGAQAVQYKSLTDAEQSISSYAIDPHDTDKHYALFFRQHHRGECLRSLDGGDTWEAIGTAIPEWDMVDGGGDQSVHQMQLTIDPNDTENLYFCVPKRANNIEFVGNSVTGFGVHRSTDGGVTWEEVNSGLPNEPDVTRIALHPENTSTIFACVQHSNGGLFKSENQGTTWAEVASTSAISKSFGINDIHFSDNGKVYITSGSKNGDADDGGLWVSEDNMESWSRIFDYPWTNRVEIAKYDPNVILVSTLANTTIDRLNAGLYLSKDAGDTWEKINTGNGQSDRVNDIAIDQFVPGKYYASTYGSGWYMALNQDEVIQPELIYFEEENIELRPGATKQLKVVVYPENAYYQGIELVSEDETIASITSAGKVKGKAEGNTKVYARIIGTSLEAVTEINVVEEPVNLPPDEGINWVVYPNPTTGKIYIKGNSSIEYLEKATIYNLSGQIQSVPQFVNNNKLVINSTSLAKGMYILNVETASKIYQFKFLKE</sequence>
<dbReference type="SUPFAM" id="SSF49373">
    <property type="entry name" value="Invasin/intimin cell-adhesion fragments"/>
    <property type="match status" value="1"/>
</dbReference>
<evidence type="ECO:0000313" key="8">
    <source>
        <dbReference type="Proteomes" id="UP000585050"/>
    </source>
</evidence>
<dbReference type="InterPro" id="IPR003305">
    <property type="entry name" value="CenC_carb-bd"/>
</dbReference>
<dbReference type="Gene3D" id="2.60.120.260">
    <property type="entry name" value="Galactose-binding domain-like"/>
    <property type="match status" value="1"/>
</dbReference>
<dbReference type="GO" id="GO:0010411">
    <property type="term" value="P:xyloglucan metabolic process"/>
    <property type="evidence" value="ECO:0007669"/>
    <property type="project" value="TreeGrafter"/>
</dbReference>
<dbReference type="InterPro" id="IPR052025">
    <property type="entry name" value="Xyloglucanase_GH74"/>
</dbReference>
<keyword evidence="8" id="KW-1185">Reference proteome</keyword>
<dbReference type="Pfam" id="PF02018">
    <property type="entry name" value="CBM_4_9"/>
    <property type="match status" value="1"/>
</dbReference>
<dbReference type="Proteomes" id="UP000585050">
    <property type="component" value="Unassembled WGS sequence"/>
</dbReference>
<dbReference type="InterPro" id="IPR015943">
    <property type="entry name" value="WD40/YVTN_repeat-like_dom_sf"/>
</dbReference>
<dbReference type="Pfam" id="PF02368">
    <property type="entry name" value="Big_2"/>
    <property type="match status" value="1"/>
</dbReference>
<proteinExistence type="predicted"/>
<dbReference type="EMBL" id="JABAIL010000003">
    <property type="protein sequence ID" value="NLR91833.1"/>
    <property type="molecule type" value="Genomic_DNA"/>
</dbReference>
<feature type="domain" description="Sortilin N-terminal" evidence="5">
    <location>
        <begin position="824"/>
        <end position="959"/>
    </location>
</feature>
<feature type="domain" description="CBM-cenC" evidence="3">
    <location>
        <begin position="37"/>
        <end position="166"/>
    </location>
</feature>
<dbReference type="Gene3D" id="2.130.10.10">
    <property type="entry name" value="YVTN repeat-like/Quinoprotein amine dehydrogenase"/>
    <property type="match status" value="4"/>
</dbReference>